<gene>
    <name evidence="2" type="ORF">DERYTH_LOCUS21291</name>
</gene>
<name>A0A9N9P5Y9_9GLOM</name>
<dbReference type="Gene3D" id="1.10.10.60">
    <property type="entry name" value="Homeodomain-like"/>
    <property type="match status" value="2"/>
</dbReference>
<comment type="caution">
    <text evidence="2">The sequence shown here is derived from an EMBL/GenBank/DDBJ whole genome shotgun (WGS) entry which is preliminary data.</text>
</comment>
<dbReference type="CDD" id="cd00167">
    <property type="entry name" value="SANT"/>
    <property type="match status" value="2"/>
</dbReference>
<dbReference type="PROSITE" id="PS50090">
    <property type="entry name" value="MYB_LIKE"/>
    <property type="match status" value="1"/>
</dbReference>
<dbReference type="AlphaFoldDB" id="A0A9N9P5Y9"/>
<dbReference type="EMBL" id="CAJVPY010026836">
    <property type="protein sequence ID" value="CAG8790334.1"/>
    <property type="molecule type" value="Genomic_DNA"/>
</dbReference>
<feature type="non-terminal residue" evidence="2">
    <location>
        <position position="169"/>
    </location>
</feature>
<keyword evidence="3" id="KW-1185">Reference proteome</keyword>
<reference evidence="2" key="1">
    <citation type="submission" date="2021-06" db="EMBL/GenBank/DDBJ databases">
        <authorList>
            <person name="Kallberg Y."/>
            <person name="Tangrot J."/>
            <person name="Rosling A."/>
        </authorList>
    </citation>
    <scope>NUCLEOTIDE SEQUENCE</scope>
    <source>
        <strain evidence="2">MA453B</strain>
    </source>
</reference>
<feature type="domain" description="Myb-like" evidence="1">
    <location>
        <begin position="47"/>
        <end position="96"/>
    </location>
</feature>
<dbReference type="InterPro" id="IPR009057">
    <property type="entry name" value="Homeodomain-like_sf"/>
</dbReference>
<organism evidence="2 3">
    <name type="scientific">Dentiscutata erythropus</name>
    <dbReference type="NCBI Taxonomy" id="1348616"/>
    <lineage>
        <taxon>Eukaryota</taxon>
        <taxon>Fungi</taxon>
        <taxon>Fungi incertae sedis</taxon>
        <taxon>Mucoromycota</taxon>
        <taxon>Glomeromycotina</taxon>
        <taxon>Glomeromycetes</taxon>
        <taxon>Diversisporales</taxon>
        <taxon>Gigasporaceae</taxon>
        <taxon>Dentiscutata</taxon>
    </lineage>
</organism>
<evidence type="ECO:0000313" key="2">
    <source>
        <dbReference type="EMBL" id="CAG8790334.1"/>
    </source>
</evidence>
<dbReference type="InterPro" id="IPR001005">
    <property type="entry name" value="SANT/Myb"/>
</dbReference>
<protein>
    <submittedName>
        <fullName evidence="2">1648_t:CDS:1</fullName>
    </submittedName>
</protein>
<evidence type="ECO:0000313" key="3">
    <source>
        <dbReference type="Proteomes" id="UP000789405"/>
    </source>
</evidence>
<evidence type="ECO:0000259" key="1">
    <source>
        <dbReference type="PROSITE" id="PS50090"/>
    </source>
</evidence>
<dbReference type="Pfam" id="PF00249">
    <property type="entry name" value="Myb_DNA-binding"/>
    <property type="match status" value="1"/>
</dbReference>
<dbReference type="OrthoDB" id="2143914at2759"/>
<sequence length="169" mass="19255">TSCDQMQLGGSGSAHLAFNLLKPVTQMSSVVIRLKRNPLYELFSNKSVIMSKGPWSCNEDVLLTKLVEETPKKQDQIHWVEIGRRMNSRTSKQCRESEEEKDLIWDCLTKGIASHASIAKLIPGRTPLQIKNYIYRERAKEKVRIKAKMSLPNICNVSTTRKLENLRGV</sequence>
<accession>A0A9N9P5Y9</accession>
<proteinExistence type="predicted"/>
<dbReference type="SUPFAM" id="SSF46689">
    <property type="entry name" value="Homeodomain-like"/>
    <property type="match status" value="1"/>
</dbReference>
<dbReference type="Proteomes" id="UP000789405">
    <property type="component" value="Unassembled WGS sequence"/>
</dbReference>